<keyword evidence="2" id="KW-1185">Reference proteome</keyword>
<sequence>MSLRLVFDSPKGYRPKAGQLYLMKTTAGFIPVGITSTEAFFGNCVMIHPYRALVRDTNDASYYPLVEKNELLIPPVMIAKRDFKKGGDFTKVTDKNAPSPVPFEKYYYYLHANVWNPEELAFVLAYPPYPDDRLPKFQPMDERTIHYTIHDSNPPQGGTVDQAPEGTYFIVGQGVMMDLHLEFALEDALSYYGLIDTPRPPHADLSDDEPAYKEATTTLTPEEFLHLADLESTTSVFAAMDQVPDAVAAAITETGHEPNGYLFDGLATYLINQQGLDQKGIEFDSEAGMFSILGNTETLTTLHQLLTELLHNPSLLTATIREAEAAGFDFDD</sequence>
<organism evidence="1 2">
    <name type="scientific">Corynebacterium vitaeruminis DSM 20294</name>
    <dbReference type="NCBI Taxonomy" id="1224164"/>
    <lineage>
        <taxon>Bacteria</taxon>
        <taxon>Bacillati</taxon>
        <taxon>Actinomycetota</taxon>
        <taxon>Actinomycetes</taxon>
        <taxon>Mycobacteriales</taxon>
        <taxon>Corynebacteriaceae</taxon>
        <taxon>Corynebacterium</taxon>
    </lineage>
</organism>
<dbReference type="Proteomes" id="UP000019222">
    <property type="component" value="Chromosome"/>
</dbReference>
<dbReference type="eggNOG" id="ENOG5031WZ5">
    <property type="taxonomic scope" value="Bacteria"/>
</dbReference>
<dbReference type="HOGENOM" id="CLU_838668_0_0_11"/>
<dbReference type="RefSeq" id="WP_025253138.1">
    <property type="nucleotide sequence ID" value="NZ_CP004353.1"/>
</dbReference>
<gene>
    <name evidence="1" type="ORF">B843_08680</name>
</gene>
<dbReference type="AlphaFoldDB" id="W5Y1K2"/>
<reference evidence="1 2" key="1">
    <citation type="submission" date="2013-02" db="EMBL/GenBank/DDBJ databases">
        <title>The complete genome sequence of Corynebacterium vitaeruminis DSM 20294.</title>
        <authorList>
            <person name="Ruckert C."/>
            <person name="Albersmeier A."/>
            <person name="Kalinowski J."/>
        </authorList>
    </citation>
    <scope>NUCLEOTIDE SEQUENCE [LARGE SCALE GENOMIC DNA]</scope>
    <source>
        <strain evidence="2">ATCC 10234</strain>
    </source>
</reference>
<evidence type="ECO:0000313" key="2">
    <source>
        <dbReference type="Proteomes" id="UP000019222"/>
    </source>
</evidence>
<accession>W5Y1K2</accession>
<name>W5Y1K2_9CORY</name>
<evidence type="ECO:0000313" key="1">
    <source>
        <dbReference type="EMBL" id="AHI23121.1"/>
    </source>
</evidence>
<dbReference type="STRING" id="1224164.B843_08680"/>
<dbReference type="EMBL" id="CP004353">
    <property type="protein sequence ID" value="AHI23121.1"/>
    <property type="molecule type" value="Genomic_DNA"/>
</dbReference>
<protein>
    <submittedName>
        <fullName evidence="1">Uncharacterized protein</fullName>
    </submittedName>
</protein>
<dbReference type="KEGG" id="cvt:B843_08680"/>
<proteinExistence type="predicted"/>
<dbReference type="PATRIC" id="fig|1224164.3.peg.1751"/>